<dbReference type="Gene3D" id="1.10.340.70">
    <property type="match status" value="1"/>
</dbReference>
<feature type="compositionally biased region" description="Basic residues" evidence="2">
    <location>
        <begin position="356"/>
        <end position="365"/>
    </location>
</feature>
<dbReference type="Pfam" id="PF22938">
    <property type="entry name" value="Integrase_p58_C"/>
    <property type="match status" value="1"/>
</dbReference>
<dbReference type="FunFam" id="1.10.340.70:FF:000001">
    <property type="entry name" value="Retrovirus-related Pol polyprotein from transposon gypsy-like Protein"/>
    <property type="match status" value="1"/>
</dbReference>
<feature type="compositionally biased region" description="Basic residues" evidence="2">
    <location>
        <begin position="71"/>
        <end position="91"/>
    </location>
</feature>
<feature type="region of interest" description="Disordered" evidence="2">
    <location>
        <begin position="68"/>
        <end position="100"/>
    </location>
</feature>
<dbReference type="GO" id="GO:0003964">
    <property type="term" value="F:RNA-directed DNA polymerase activity"/>
    <property type="evidence" value="ECO:0007669"/>
    <property type="project" value="UniProtKB-EC"/>
</dbReference>
<evidence type="ECO:0000313" key="6">
    <source>
        <dbReference type="Proteomes" id="UP000054721"/>
    </source>
</evidence>
<name>A0A0V1KNN3_9BILA</name>
<feature type="domain" description="Integrase p58-like C-terminal" evidence="4">
    <location>
        <begin position="308"/>
        <end position="342"/>
    </location>
</feature>
<dbReference type="InterPro" id="IPR050951">
    <property type="entry name" value="Retrovirus_Pol_polyprotein"/>
</dbReference>
<organism evidence="5 6">
    <name type="scientific">Trichinella nativa</name>
    <dbReference type="NCBI Taxonomy" id="6335"/>
    <lineage>
        <taxon>Eukaryota</taxon>
        <taxon>Metazoa</taxon>
        <taxon>Ecdysozoa</taxon>
        <taxon>Nematoda</taxon>
        <taxon>Enoplea</taxon>
        <taxon>Dorylaimia</taxon>
        <taxon>Trichinellida</taxon>
        <taxon>Trichinellidae</taxon>
        <taxon>Trichinella</taxon>
    </lineage>
</organism>
<dbReference type="AlphaFoldDB" id="A0A0V1KNN3"/>
<dbReference type="InterPro" id="IPR041588">
    <property type="entry name" value="Integrase_H2C2"/>
</dbReference>
<evidence type="ECO:0000256" key="1">
    <source>
        <dbReference type="ARBA" id="ARBA00012493"/>
    </source>
</evidence>
<dbReference type="Proteomes" id="UP000054721">
    <property type="component" value="Unassembled WGS sequence"/>
</dbReference>
<feature type="domain" description="Integrase zinc-binding" evidence="3">
    <location>
        <begin position="195"/>
        <end position="251"/>
    </location>
</feature>
<dbReference type="InterPro" id="IPR054465">
    <property type="entry name" value="Integrase_p58-like_C"/>
</dbReference>
<sequence length="383" mass="44386">MTMKDGSRVRIIHEPAPATRPGIGCAWTTASPREVPLEETVWEGPENDGDELGACERALLDRAECSAQNRRTLRSSPRRYRKAIHRSGRKHQNADALSRRGCKQGRLKCSPAEVPVGAVKLDAANPINQWQESDKELQQIREWSTQRTCPQAAPEGSRLLRSLWSQRDRIVVHEGSICWKLETPDTGETRLLQVIPRQRIPKILAAIHNQQSGAHLGVAKTLAMVRQRYYWPQQREDVEDWCRACQTWAARAVPTKKPQAPMQLYEAVRERAGREQRHQKFWKDSKAHRPLYYTGDQDKTNLGTYWNGPYEVQKKLDWNMYRVKEMKGRRQSLVVHFDRLKPYHGSQLLGEGRQKPREKRKTRRSPWLRDSIHDLRVEQGTCS</sequence>
<dbReference type="OrthoDB" id="5920102at2759"/>
<comment type="caution">
    <text evidence="5">The sequence shown here is derived from an EMBL/GenBank/DDBJ whole genome shotgun (WGS) entry which is preliminary data.</text>
</comment>
<evidence type="ECO:0000313" key="5">
    <source>
        <dbReference type="EMBL" id="KRZ48689.1"/>
    </source>
</evidence>
<dbReference type="STRING" id="6335.A0A0V1KNN3"/>
<feature type="region of interest" description="Disordered" evidence="2">
    <location>
        <begin position="346"/>
        <end position="365"/>
    </location>
</feature>
<accession>A0A0V1KNN3</accession>
<dbReference type="EMBL" id="JYDW01000376">
    <property type="protein sequence ID" value="KRZ48689.1"/>
    <property type="molecule type" value="Genomic_DNA"/>
</dbReference>
<reference evidence="5 6" key="1">
    <citation type="submission" date="2015-05" db="EMBL/GenBank/DDBJ databases">
        <title>Evolution of Trichinella species and genotypes.</title>
        <authorList>
            <person name="Korhonen P.K."/>
            <person name="Edoardo P."/>
            <person name="Giuseppe L.R."/>
            <person name="Gasser R.B."/>
        </authorList>
    </citation>
    <scope>NUCLEOTIDE SEQUENCE [LARGE SCALE GENOMIC DNA]</scope>
    <source>
        <strain evidence="5">ISS10</strain>
    </source>
</reference>
<protein>
    <recommendedName>
        <fullName evidence="1">RNA-directed DNA polymerase</fullName>
        <ecNumber evidence="1">2.7.7.49</ecNumber>
    </recommendedName>
</protein>
<keyword evidence="6" id="KW-1185">Reference proteome</keyword>
<dbReference type="PANTHER" id="PTHR37984">
    <property type="entry name" value="PROTEIN CBG26694"/>
    <property type="match status" value="1"/>
</dbReference>
<proteinExistence type="predicted"/>
<evidence type="ECO:0000259" key="3">
    <source>
        <dbReference type="Pfam" id="PF17921"/>
    </source>
</evidence>
<gene>
    <name evidence="5" type="primary">GIN1</name>
    <name evidence="5" type="ORF">T02_1759</name>
</gene>
<dbReference type="PANTHER" id="PTHR37984:SF5">
    <property type="entry name" value="PROTEIN NYNRIN-LIKE"/>
    <property type="match status" value="1"/>
</dbReference>
<evidence type="ECO:0000259" key="4">
    <source>
        <dbReference type="Pfam" id="PF22938"/>
    </source>
</evidence>
<dbReference type="Pfam" id="PF17921">
    <property type="entry name" value="Integrase_H2C2"/>
    <property type="match status" value="1"/>
</dbReference>
<evidence type="ECO:0000256" key="2">
    <source>
        <dbReference type="SAM" id="MobiDB-lite"/>
    </source>
</evidence>
<dbReference type="EC" id="2.7.7.49" evidence="1"/>